<protein>
    <submittedName>
        <fullName evidence="1">Uncharacterized protein</fullName>
    </submittedName>
</protein>
<proteinExistence type="predicted"/>
<reference evidence="1 2" key="1">
    <citation type="submission" date="2014-01" db="EMBL/GenBank/DDBJ databases">
        <title>Plasmidome dynamics in the species complex Clostridium novyi sensu lato converts strains of independent lineages into distinctly different pathogens.</title>
        <authorList>
            <person name="Skarin H."/>
            <person name="Segerman B."/>
        </authorList>
    </citation>
    <scope>NUCLEOTIDE SEQUENCE [LARGE SCALE GENOMIC DNA]</scope>
    <source>
        <strain evidence="1 2">DC5</strain>
    </source>
</reference>
<organism evidence="1 2">
    <name type="scientific">Clostridium botulinum C/D str. DC5</name>
    <dbReference type="NCBI Taxonomy" id="1443128"/>
    <lineage>
        <taxon>Bacteria</taxon>
        <taxon>Bacillati</taxon>
        <taxon>Bacillota</taxon>
        <taxon>Clostridia</taxon>
        <taxon>Eubacteriales</taxon>
        <taxon>Clostridiaceae</taxon>
        <taxon>Clostridium</taxon>
    </lineage>
</organism>
<dbReference type="AlphaFoldDB" id="A0A0A0HYB3"/>
<evidence type="ECO:0000313" key="2">
    <source>
        <dbReference type="Proteomes" id="UP000030014"/>
    </source>
</evidence>
<dbReference type="EMBL" id="JDRY01000170">
    <property type="protein sequence ID" value="KGM93403.1"/>
    <property type="molecule type" value="Genomic_DNA"/>
</dbReference>
<comment type="caution">
    <text evidence="1">The sequence shown here is derived from an EMBL/GenBank/DDBJ whole genome shotgun (WGS) entry which is preliminary data.</text>
</comment>
<dbReference type="Proteomes" id="UP000030014">
    <property type="component" value="Unassembled WGS sequence"/>
</dbReference>
<accession>A0A0A0HYB3</accession>
<sequence>MKNIIRIVQNTLRLSIKLTIRQLKFINKLIYKANNYKSTIKTNVNTKQYQQEICTYNEKVANGTSNIVDLRSYIKQQNSKILKD</sequence>
<gene>
    <name evidence="1" type="ORF">Z955_15605</name>
</gene>
<name>A0A0A0HYB3_CLOBO</name>
<evidence type="ECO:0000313" key="1">
    <source>
        <dbReference type="EMBL" id="KGM93403.1"/>
    </source>
</evidence>